<organism evidence="2 3">
    <name type="scientific">Streptomyces bottropensis ATCC 25435</name>
    <dbReference type="NCBI Taxonomy" id="1054862"/>
    <lineage>
        <taxon>Bacteria</taxon>
        <taxon>Bacillati</taxon>
        <taxon>Actinomycetota</taxon>
        <taxon>Actinomycetes</taxon>
        <taxon>Kitasatosporales</taxon>
        <taxon>Streptomycetaceae</taxon>
        <taxon>Streptomyces</taxon>
    </lineage>
</organism>
<sequence length="192" mass="19971">MDAGISLGVQHHAADVGAQALVDDAGVEVRGDRPVGGVEAFVSVRGSDGSGRTTALVRGCRDGVPVGGEGRRADERRRRDGHGHGQCQGAAGAHTEFSYRVAVRGRVGRAHKQSCAAFRCYEGYHSSPGEMPVSEPDSAMSLPADGTALLGSSRWVLDLAGQHSRRRGLCGAIGGFTDRVRIPSWPGGSAGR</sequence>
<accession>M3F5W8</accession>
<dbReference type="EMBL" id="KB405058">
    <property type="protein sequence ID" value="EMF57008.1"/>
    <property type="molecule type" value="Genomic_DNA"/>
</dbReference>
<dbReference type="AlphaFoldDB" id="M3F5W8"/>
<feature type="region of interest" description="Disordered" evidence="1">
    <location>
        <begin position="61"/>
        <end position="91"/>
    </location>
</feature>
<evidence type="ECO:0000256" key="1">
    <source>
        <dbReference type="SAM" id="MobiDB-lite"/>
    </source>
</evidence>
<gene>
    <name evidence="2" type="ORF">SBD_1544</name>
</gene>
<evidence type="ECO:0000313" key="3">
    <source>
        <dbReference type="Proteomes" id="UP000030760"/>
    </source>
</evidence>
<evidence type="ECO:0000313" key="2">
    <source>
        <dbReference type="EMBL" id="EMF57008.1"/>
    </source>
</evidence>
<proteinExistence type="predicted"/>
<feature type="compositionally biased region" description="Basic and acidic residues" evidence="1">
    <location>
        <begin position="69"/>
        <end position="78"/>
    </location>
</feature>
<reference evidence="3" key="1">
    <citation type="journal article" date="2013" name="Genome Announc.">
        <title>Draft Genome Sequence of Streptomyces bottropensis ATCC 25435, a Bottromycin-Producing Actinomycete.</title>
        <authorList>
            <person name="Zhang H."/>
            <person name="Zhou W."/>
            <person name="Zhuang Y."/>
            <person name="Liang X."/>
            <person name="Liu T."/>
        </authorList>
    </citation>
    <scope>NUCLEOTIDE SEQUENCE [LARGE SCALE GENOMIC DNA]</scope>
    <source>
        <strain evidence="3">ATCC 25435</strain>
    </source>
</reference>
<dbReference type="Proteomes" id="UP000030760">
    <property type="component" value="Unassembled WGS sequence"/>
</dbReference>
<name>M3F5W8_9ACTN</name>
<protein>
    <submittedName>
        <fullName evidence="2">Uncharacterized protein</fullName>
    </submittedName>
</protein>